<reference evidence="3 4" key="1">
    <citation type="journal article" date="2019" name="Genome Biol. Evol.">
        <title>Insights into the evolution of the New World diploid cottons (Gossypium, subgenus Houzingenia) based on genome sequencing.</title>
        <authorList>
            <person name="Grover C.E."/>
            <person name="Arick M.A. 2nd"/>
            <person name="Thrash A."/>
            <person name="Conover J.L."/>
            <person name="Sanders W.S."/>
            <person name="Peterson D.G."/>
            <person name="Frelichowski J.E."/>
            <person name="Scheffler J.A."/>
            <person name="Scheffler B.E."/>
            <person name="Wendel J.F."/>
        </authorList>
    </citation>
    <scope>NUCLEOTIDE SEQUENCE [LARGE SCALE GENOMIC DNA]</scope>
    <source>
        <strain evidence="3">0</strain>
        <tissue evidence="3">Leaf</tissue>
    </source>
</reference>
<gene>
    <name evidence="3" type="ORF">Gohar_010755</name>
</gene>
<feature type="non-terminal residue" evidence="3">
    <location>
        <position position="98"/>
    </location>
</feature>
<proteinExistence type="predicted"/>
<dbReference type="Proteomes" id="UP000593560">
    <property type="component" value="Unassembled WGS sequence"/>
</dbReference>
<evidence type="ECO:0000313" key="3">
    <source>
        <dbReference type="EMBL" id="MBA0800313.1"/>
    </source>
</evidence>
<dbReference type="AlphaFoldDB" id="A0A7J9GRT7"/>
<organism evidence="3 4">
    <name type="scientific">Gossypium harknessii</name>
    <dbReference type="NCBI Taxonomy" id="34285"/>
    <lineage>
        <taxon>Eukaryota</taxon>
        <taxon>Viridiplantae</taxon>
        <taxon>Streptophyta</taxon>
        <taxon>Embryophyta</taxon>
        <taxon>Tracheophyta</taxon>
        <taxon>Spermatophyta</taxon>
        <taxon>Magnoliopsida</taxon>
        <taxon>eudicotyledons</taxon>
        <taxon>Gunneridae</taxon>
        <taxon>Pentapetalae</taxon>
        <taxon>rosids</taxon>
        <taxon>malvids</taxon>
        <taxon>Malvales</taxon>
        <taxon>Malvaceae</taxon>
        <taxon>Malvoideae</taxon>
        <taxon>Gossypium</taxon>
    </lineage>
</organism>
<sequence length="98" mass="11576">LRLRRLGTSPAHFNTKPATQQAKPQKCDIRGQLPVRARQSVSYPFFHTFSTLPFGSLFIYGYTIQLMIAYCDRKLESRRSVPALGFPRFRFFRHRRLR</sequence>
<accession>A0A7J9GRT7</accession>
<dbReference type="EMBL" id="JABFAD010000006">
    <property type="protein sequence ID" value="MBA0800313.1"/>
    <property type="molecule type" value="Genomic_DNA"/>
</dbReference>
<feature type="region of interest" description="Disordered" evidence="1">
    <location>
        <begin position="1"/>
        <end position="25"/>
    </location>
</feature>
<keyword evidence="4" id="KW-1185">Reference proteome</keyword>
<name>A0A7J9GRT7_9ROSI</name>
<comment type="caution">
    <text evidence="3">The sequence shown here is derived from an EMBL/GenBank/DDBJ whole genome shotgun (WGS) entry which is preliminary data.</text>
</comment>
<keyword evidence="2" id="KW-0812">Transmembrane</keyword>
<keyword evidence="2" id="KW-0472">Membrane</keyword>
<feature type="transmembrane region" description="Helical" evidence="2">
    <location>
        <begin position="52"/>
        <end position="71"/>
    </location>
</feature>
<evidence type="ECO:0000313" key="4">
    <source>
        <dbReference type="Proteomes" id="UP000593560"/>
    </source>
</evidence>
<keyword evidence="2" id="KW-1133">Transmembrane helix</keyword>
<protein>
    <submittedName>
        <fullName evidence="3">Uncharacterized protein</fullName>
    </submittedName>
</protein>
<evidence type="ECO:0000256" key="1">
    <source>
        <dbReference type="SAM" id="MobiDB-lite"/>
    </source>
</evidence>
<evidence type="ECO:0000256" key="2">
    <source>
        <dbReference type="SAM" id="Phobius"/>
    </source>
</evidence>